<accession>A0A8G2C7I5</accession>
<dbReference type="PANTHER" id="PTHR33398:SF1">
    <property type="entry name" value="SMALL RIBOSOMAL SUBUNIT PROTEIN BS20C"/>
    <property type="match status" value="1"/>
</dbReference>
<dbReference type="InterPro" id="IPR002583">
    <property type="entry name" value="Ribosomal_bS20"/>
</dbReference>
<organism evidence="11 12">
    <name type="scientific">Halodesulfovibrio aestuarii</name>
    <dbReference type="NCBI Taxonomy" id="126333"/>
    <lineage>
        <taxon>Bacteria</taxon>
        <taxon>Pseudomonadati</taxon>
        <taxon>Thermodesulfobacteriota</taxon>
        <taxon>Desulfovibrionia</taxon>
        <taxon>Desulfovibrionales</taxon>
        <taxon>Desulfovibrionaceae</taxon>
        <taxon>Halodesulfovibrio</taxon>
    </lineage>
</organism>
<evidence type="ECO:0000256" key="9">
    <source>
        <dbReference type="SAM" id="MobiDB-lite"/>
    </source>
</evidence>
<keyword evidence="5 8" id="KW-0689">Ribosomal protein</keyword>
<keyword evidence="3 8" id="KW-0699">rRNA-binding</keyword>
<keyword evidence="6 8" id="KW-0687">Ribonucleoprotein</keyword>
<dbReference type="Proteomes" id="UP001568358">
    <property type="component" value="Unassembled WGS sequence"/>
</dbReference>
<dbReference type="InterPro" id="IPR036510">
    <property type="entry name" value="Ribosomal_bS20_sf"/>
</dbReference>
<proteinExistence type="inferred from homology"/>
<reference evidence="11 12" key="1">
    <citation type="submission" date="2016-11" db="EMBL/GenBank/DDBJ databases">
        <authorList>
            <person name="Varghese N."/>
            <person name="Submissions S."/>
        </authorList>
    </citation>
    <scope>NUCLEOTIDE SEQUENCE [LARGE SCALE GENOMIC DNA]</scope>
    <source>
        <strain evidence="11 12">DSM 17919</strain>
    </source>
</reference>
<dbReference type="GO" id="GO:0006412">
    <property type="term" value="P:translation"/>
    <property type="evidence" value="ECO:0007669"/>
    <property type="project" value="UniProtKB-UniRule"/>
</dbReference>
<dbReference type="GO" id="GO:0005829">
    <property type="term" value="C:cytosol"/>
    <property type="evidence" value="ECO:0007669"/>
    <property type="project" value="TreeGrafter"/>
</dbReference>
<dbReference type="Proteomes" id="UP000184001">
    <property type="component" value="Unassembled WGS sequence"/>
</dbReference>
<keyword evidence="4 8" id="KW-0694">RNA-binding</keyword>
<evidence type="ECO:0000256" key="7">
    <source>
        <dbReference type="ARBA" id="ARBA00035136"/>
    </source>
</evidence>
<feature type="region of interest" description="Disordered" evidence="9">
    <location>
        <begin position="1"/>
        <end position="23"/>
    </location>
</feature>
<dbReference type="RefSeq" id="WP_020001677.1">
    <property type="nucleotide sequence ID" value="NZ_CP192217.1"/>
</dbReference>
<evidence type="ECO:0000256" key="6">
    <source>
        <dbReference type="ARBA" id="ARBA00023274"/>
    </source>
</evidence>
<dbReference type="FunFam" id="1.20.58.110:FF:000001">
    <property type="entry name" value="30S ribosomal protein S20"/>
    <property type="match status" value="1"/>
</dbReference>
<keyword evidence="13" id="KW-1185">Reference proteome</keyword>
<protein>
    <recommendedName>
        <fullName evidence="7 8">Small ribosomal subunit protein bS20</fullName>
    </recommendedName>
</protein>
<evidence type="ECO:0000313" key="11">
    <source>
        <dbReference type="EMBL" id="SHI64598.1"/>
    </source>
</evidence>
<comment type="function">
    <text evidence="1 8">Binds directly to 16S ribosomal RNA.</text>
</comment>
<dbReference type="EMBL" id="FQZR01000002">
    <property type="protein sequence ID" value="SHI64598.1"/>
    <property type="molecule type" value="Genomic_DNA"/>
</dbReference>
<evidence type="ECO:0000256" key="4">
    <source>
        <dbReference type="ARBA" id="ARBA00022884"/>
    </source>
</evidence>
<evidence type="ECO:0000313" key="13">
    <source>
        <dbReference type="Proteomes" id="UP001568358"/>
    </source>
</evidence>
<dbReference type="GO" id="GO:0070181">
    <property type="term" value="F:small ribosomal subunit rRNA binding"/>
    <property type="evidence" value="ECO:0007669"/>
    <property type="project" value="TreeGrafter"/>
</dbReference>
<evidence type="ECO:0000256" key="2">
    <source>
        <dbReference type="ARBA" id="ARBA00007634"/>
    </source>
</evidence>
<name>A0A8G2C7I5_9BACT</name>
<evidence type="ECO:0000256" key="3">
    <source>
        <dbReference type="ARBA" id="ARBA00022730"/>
    </source>
</evidence>
<dbReference type="HAMAP" id="MF_00500">
    <property type="entry name" value="Ribosomal_bS20"/>
    <property type="match status" value="1"/>
</dbReference>
<dbReference type="PANTHER" id="PTHR33398">
    <property type="entry name" value="30S RIBOSOMAL PROTEIN S20"/>
    <property type="match status" value="1"/>
</dbReference>
<sequence length="88" mass="9695">MANHKSAIKRHRQSLKRAARNRAMKTRVRNVVKDVRAAVVEEDMTKAQEALRVANGILDKAAGKGVIHWKTAGRKISRLSKAVAGIKA</sequence>
<comment type="similarity">
    <text evidence="2 8">Belongs to the bacterial ribosomal protein bS20 family.</text>
</comment>
<dbReference type="NCBIfam" id="TIGR00029">
    <property type="entry name" value="S20"/>
    <property type="match status" value="1"/>
</dbReference>
<dbReference type="Gene3D" id="1.20.58.110">
    <property type="entry name" value="Ribosomal protein S20"/>
    <property type="match status" value="1"/>
</dbReference>
<dbReference type="GO" id="GO:0003735">
    <property type="term" value="F:structural constituent of ribosome"/>
    <property type="evidence" value="ECO:0007669"/>
    <property type="project" value="InterPro"/>
</dbReference>
<evidence type="ECO:0000256" key="5">
    <source>
        <dbReference type="ARBA" id="ARBA00022980"/>
    </source>
</evidence>
<gene>
    <name evidence="8 10" type="primary">rpsT</name>
    <name evidence="10" type="ORF">AB2Z07_00665</name>
    <name evidence="11" type="ORF">SAMN05660830_00551</name>
</gene>
<evidence type="ECO:0000256" key="1">
    <source>
        <dbReference type="ARBA" id="ARBA00003134"/>
    </source>
</evidence>
<dbReference type="AlphaFoldDB" id="A0A8G2C7I5"/>
<comment type="caution">
    <text evidence="11">The sequence shown here is derived from an EMBL/GenBank/DDBJ whole genome shotgun (WGS) entry which is preliminary data.</text>
</comment>
<dbReference type="SUPFAM" id="SSF46992">
    <property type="entry name" value="Ribosomal protein S20"/>
    <property type="match status" value="1"/>
</dbReference>
<evidence type="ECO:0000313" key="10">
    <source>
        <dbReference type="EMBL" id="MEZ6852053.1"/>
    </source>
</evidence>
<dbReference type="GO" id="GO:0015935">
    <property type="term" value="C:small ribosomal subunit"/>
    <property type="evidence" value="ECO:0007669"/>
    <property type="project" value="TreeGrafter"/>
</dbReference>
<evidence type="ECO:0000313" key="12">
    <source>
        <dbReference type="Proteomes" id="UP000184001"/>
    </source>
</evidence>
<reference evidence="10 13" key="2">
    <citation type="submission" date="2024-07" db="EMBL/GenBank/DDBJ databases">
        <title>Active virus-host system and metabolic interactions in a Lokiarchaeon culture.</title>
        <authorList>
            <person name="Ponce Toledo R.I."/>
            <person name="Rodrigues Oliveira T."/>
            <person name="Schleper C."/>
        </authorList>
    </citation>
    <scope>NUCLEOTIDE SEQUENCE [LARGE SCALE GENOMIC DNA]</scope>
    <source>
        <strain evidence="10 13">B35</strain>
    </source>
</reference>
<dbReference type="EMBL" id="JBFSOO010000001">
    <property type="protein sequence ID" value="MEZ6852053.1"/>
    <property type="molecule type" value="Genomic_DNA"/>
</dbReference>
<dbReference type="Pfam" id="PF01649">
    <property type="entry name" value="Ribosomal_S20p"/>
    <property type="match status" value="1"/>
</dbReference>
<evidence type="ECO:0000256" key="8">
    <source>
        <dbReference type="HAMAP-Rule" id="MF_00500"/>
    </source>
</evidence>